<evidence type="ECO:0000313" key="1">
    <source>
        <dbReference type="EMBL" id="CAB4034101.1"/>
    </source>
</evidence>
<sequence length="58" mass="6854">GGVRMLRIERKVLFYKDPLPIFDEATTRIIEDFAQEDYSEIVRDAYHHPELVQSICTK</sequence>
<dbReference type="EMBL" id="CACRXK020019820">
    <property type="protein sequence ID" value="CAB4034101.1"/>
    <property type="molecule type" value="Genomic_DNA"/>
</dbReference>
<accession>A0A7D9JQ87</accession>
<feature type="non-terminal residue" evidence="1">
    <location>
        <position position="1"/>
    </location>
</feature>
<dbReference type="AlphaFoldDB" id="A0A7D9JQ87"/>
<comment type="caution">
    <text evidence="1">The sequence shown here is derived from an EMBL/GenBank/DDBJ whole genome shotgun (WGS) entry which is preliminary data.</text>
</comment>
<gene>
    <name evidence="1" type="ORF">PACLA_8A011361</name>
</gene>
<dbReference type="Proteomes" id="UP001152795">
    <property type="component" value="Unassembled WGS sequence"/>
</dbReference>
<keyword evidence="2" id="KW-1185">Reference proteome</keyword>
<evidence type="ECO:0000313" key="2">
    <source>
        <dbReference type="Proteomes" id="UP001152795"/>
    </source>
</evidence>
<proteinExistence type="predicted"/>
<reference evidence="1" key="1">
    <citation type="submission" date="2020-04" db="EMBL/GenBank/DDBJ databases">
        <authorList>
            <person name="Alioto T."/>
            <person name="Alioto T."/>
            <person name="Gomez Garrido J."/>
        </authorList>
    </citation>
    <scope>NUCLEOTIDE SEQUENCE</scope>
    <source>
        <strain evidence="1">A484AB</strain>
    </source>
</reference>
<organism evidence="1 2">
    <name type="scientific">Paramuricea clavata</name>
    <name type="common">Red gorgonian</name>
    <name type="synonym">Violescent sea-whip</name>
    <dbReference type="NCBI Taxonomy" id="317549"/>
    <lineage>
        <taxon>Eukaryota</taxon>
        <taxon>Metazoa</taxon>
        <taxon>Cnidaria</taxon>
        <taxon>Anthozoa</taxon>
        <taxon>Octocorallia</taxon>
        <taxon>Malacalcyonacea</taxon>
        <taxon>Plexauridae</taxon>
        <taxon>Paramuricea</taxon>
    </lineage>
</organism>
<protein>
    <submittedName>
        <fullName evidence="1">Uncharacterized protein</fullName>
    </submittedName>
</protein>
<name>A0A7D9JQ87_PARCT</name>